<evidence type="ECO:0000313" key="1">
    <source>
        <dbReference type="EMBL" id="VAV99590.1"/>
    </source>
</evidence>
<sequence length="46" mass="5124">YARQSLDRMADQASNNVDAVKKLAGKASKPVAKRFETVRKEFKKAA</sequence>
<accession>A0A3B0S122</accession>
<gene>
    <name evidence="1" type="ORF">MNBD_ALPHA04-1408</name>
</gene>
<dbReference type="EMBL" id="UOEF01000290">
    <property type="protein sequence ID" value="VAV99590.1"/>
    <property type="molecule type" value="Genomic_DNA"/>
</dbReference>
<dbReference type="AlphaFoldDB" id="A0A3B0S122"/>
<feature type="non-terminal residue" evidence="1">
    <location>
        <position position="1"/>
    </location>
</feature>
<protein>
    <submittedName>
        <fullName evidence="1">Uncharacterized protein</fullName>
    </submittedName>
</protein>
<reference evidence="1" key="1">
    <citation type="submission" date="2018-06" db="EMBL/GenBank/DDBJ databases">
        <authorList>
            <person name="Zhirakovskaya E."/>
        </authorList>
    </citation>
    <scope>NUCLEOTIDE SEQUENCE</scope>
</reference>
<organism evidence="1">
    <name type="scientific">hydrothermal vent metagenome</name>
    <dbReference type="NCBI Taxonomy" id="652676"/>
    <lineage>
        <taxon>unclassified sequences</taxon>
        <taxon>metagenomes</taxon>
        <taxon>ecological metagenomes</taxon>
    </lineage>
</organism>
<name>A0A3B0S122_9ZZZZ</name>
<proteinExistence type="predicted"/>